<dbReference type="Pfam" id="PF01734">
    <property type="entry name" value="Patatin"/>
    <property type="match status" value="1"/>
</dbReference>
<organism evidence="7 8">
    <name type="scientific">Catenulispora yoronensis</name>
    <dbReference type="NCBI Taxonomy" id="450799"/>
    <lineage>
        <taxon>Bacteria</taxon>
        <taxon>Bacillati</taxon>
        <taxon>Actinomycetota</taxon>
        <taxon>Actinomycetes</taxon>
        <taxon>Catenulisporales</taxon>
        <taxon>Catenulisporaceae</taxon>
        <taxon>Catenulispora</taxon>
    </lineage>
</organism>
<evidence type="ECO:0000256" key="2">
    <source>
        <dbReference type="ARBA" id="ARBA00022963"/>
    </source>
</evidence>
<keyword evidence="3 4" id="KW-0443">Lipid metabolism</keyword>
<evidence type="ECO:0000313" key="7">
    <source>
        <dbReference type="EMBL" id="GAA2026031.1"/>
    </source>
</evidence>
<gene>
    <name evidence="7" type="ORF">GCM10009839_25420</name>
</gene>
<keyword evidence="1 4" id="KW-0378">Hydrolase</keyword>
<dbReference type="SUPFAM" id="SSF52151">
    <property type="entry name" value="FabD/lysophospholipase-like"/>
    <property type="match status" value="1"/>
</dbReference>
<accession>A0ABP5FGN3</accession>
<keyword evidence="8" id="KW-1185">Reference proteome</keyword>
<evidence type="ECO:0000256" key="3">
    <source>
        <dbReference type="ARBA" id="ARBA00023098"/>
    </source>
</evidence>
<dbReference type="InterPro" id="IPR002641">
    <property type="entry name" value="PNPLA_dom"/>
</dbReference>
<feature type="short sequence motif" description="GXGXXG" evidence="4">
    <location>
        <begin position="43"/>
        <end position="48"/>
    </location>
</feature>
<protein>
    <submittedName>
        <fullName evidence="7">Patatin family protein</fullName>
    </submittedName>
</protein>
<name>A0ABP5FGN3_9ACTN</name>
<comment type="caution">
    <text evidence="7">The sequence shown here is derived from an EMBL/GenBank/DDBJ whole genome shotgun (WGS) entry which is preliminary data.</text>
</comment>
<dbReference type="Proteomes" id="UP001500751">
    <property type="component" value="Unassembled WGS sequence"/>
</dbReference>
<feature type="short sequence motif" description="GXSXG" evidence="4">
    <location>
        <begin position="72"/>
        <end position="76"/>
    </location>
</feature>
<evidence type="ECO:0000313" key="8">
    <source>
        <dbReference type="Proteomes" id="UP001500751"/>
    </source>
</evidence>
<dbReference type="InterPro" id="IPR016035">
    <property type="entry name" value="Acyl_Trfase/lysoPLipase"/>
</dbReference>
<feature type="active site" description="Nucleophile" evidence="4">
    <location>
        <position position="74"/>
    </location>
</feature>
<evidence type="ECO:0000256" key="4">
    <source>
        <dbReference type="PROSITE-ProRule" id="PRU01161"/>
    </source>
</evidence>
<feature type="active site" description="Proton acceptor" evidence="4">
    <location>
        <position position="196"/>
    </location>
</feature>
<proteinExistence type="predicted"/>
<feature type="region of interest" description="Disordered" evidence="5">
    <location>
        <begin position="220"/>
        <end position="259"/>
    </location>
</feature>
<dbReference type="PROSITE" id="PS51635">
    <property type="entry name" value="PNPLA"/>
    <property type="match status" value="1"/>
</dbReference>
<comment type="caution">
    <text evidence="4">Lacks conserved residue(s) required for the propagation of feature annotation.</text>
</comment>
<sequence length="355" mass="38080">MSGTEADPTVRHRLYTVLAERTASGSLPGARADGHRVALAIEGGGMRGTVSAGMALAVHELGLLPAFDAVYGASAGAISSTWLLSSRPEGLRGWTDPAFAKALIRRRNVLRGRPLVDVRQLVEVVYRQVFPLDFASVLANPIELHPLATDVLTGEATDLHAELVDEATLRLAMRASAALPLLAGGPVTVGGRRYFDAGVAESIPFRQALRDGATHVLVLRSRRRSDSDSNRDNNNSNNSNSSNDNRDSDGATNHHVPSRGTRLVANLGLRPHTPQLRAAFLARDTRLAEDDRLLTHHDRDADPTAPAILSIRPPDDSPYVSRLESGGDLLHTAFETGRETARALMSGALKQQSEG</sequence>
<evidence type="ECO:0000256" key="1">
    <source>
        <dbReference type="ARBA" id="ARBA00022801"/>
    </source>
</evidence>
<keyword evidence="2 4" id="KW-0442">Lipid degradation</keyword>
<feature type="domain" description="PNPLA" evidence="6">
    <location>
        <begin position="39"/>
        <end position="209"/>
    </location>
</feature>
<dbReference type="RefSeq" id="WP_344665752.1">
    <property type="nucleotide sequence ID" value="NZ_BAAAQN010000012.1"/>
</dbReference>
<reference evidence="8" key="1">
    <citation type="journal article" date="2019" name="Int. J. Syst. Evol. Microbiol.">
        <title>The Global Catalogue of Microorganisms (GCM) 10K type strain sequencing project: providing services to taxonomists for standard genome sequencing and annotation.</title>
        <authorList>
            <consortium name="The Broad Institute Genomics Platform"/>
            <consortium name="The Broad Institute Genome Sequencing Center for Infectious Disease"/>
            <person name="Wu L."/>
            <person name="Ma J."/>
        </authorList>
    </citation>
    <scope>NUCLEOTIDE SEQUENCE [LARGE SCALE GENOMIC DNA]</scope>
    <source>
        <strain evidence="8">JCM 16014</strain>
    </source>
</reference>
<evidence type="ECO:0000259" key="6">
    <source>
        <dbReference type="PROSITE" id="PS51635"/>
    </source>
</evidence>
<dbReference type="PANTHER" id="PTHR14226:SF64">
    <property type="entry name" value="PNPLA DOMAIN-CONTAINING PROTEIN"/>
    <property type="match status" value="1"/>
</dbReference>
<dbReference type="PANTHER" id="PTHR14226">
    <property type="entry name" value="NEUROPATHY TARGET ESTERASE/SWISS CHEESE D.MELANOGASTER"/>
    <property type="match status" value="1"/>
</dbReference>
<dbReference type="InterPro" id="IPR050301">
    <property type="entry name" value="NTE"/>
</dbReference>
<dbReference type="Gene3D" id="3.40.1090.10">
    <property type="entry name" value="Cytosolic phospholipase A2 catalytic domain"/>
    <property type="match status" value="2"/>
</dbReference>
<evidence type="ECO:0000256" key="5">
    <source>
        <dbReference type="SAM" id="MobiDB-lite"/>
    </source>
</evidence>
<dbReference type="EMBL" id="BAAAQN010000012">
    <property type="protein sequence ID" value="GAA2026031.1"/>
    <property type="molecule type" value="Genomic_DNA"/>
</dbReference>
<feature type="compositionally biased region" description="Low complexity" evidence="5">
    <location>
        <begin position="232"/>
        <end position="243"/>
    </location>
</feature>